<organism evidence="2 3">
    <name type="scientific">Xylanibacter caecicola</name>
    <dbReference type="NCBI Taxonomy" id="2736294"/>
    <lineage>
        <taxon>Bacteria</taxon>
        <taxon>Pseudomonadati</taxon>
        <taxon>Bacteroidota</taxon>
        <taxon>Bacteroidia</taxon>
        <taxon>Bacteroidales</taxon>
        <taxon>Prevotellaceae</taxon>
        <taxon>Xylanibacter</taxon>
    </lineage>
</organism>
<accession>A0ABX2B2Y8</accession>
<gene>
    <name evidence="2" type="ORF">HPS54_03460</name>
</gene>
<name>A0ABX2B2Y8_9BACT</name>
<proteinExistence type="predicted"/>
<evidence type="ECO:0000313" key="3">
    <source>
        <dbReference type="Proteomes" id="UP000820977"/>
    </source>
</evidence>
<sequence>MQIVSATGTSRNREQSDRHTDISPAKLQYAANGVTKGALSEAEMPSFRI</sequence>
<dbReference type="Proteomes" id="UP000820977">
    <property type="component" value="Unassembled WGS sequence"/>
</dbReference>
<feature type="compositionally biased region" description="Polar residues" evidence="1">
    <location>
        <begin position="1"/>
        <end position="10"/>
    </location>
</feature>
<protein>
    <submittedName>
        <fullName evidence="2">Uncharacterized protein</fullName>
    </submittedName>
</protein>
<reference evidence="2 3" key="1">
    <citation type="submission" date="2020-05" db="EMBL/GenBank/DDBJ databases">
        <title>Distinct polysaccharide utilization as determinants for interspecies competition between intestinal Prevotella spp.</title>
        <authorList>
            <person name="Galvez E.J.C."/>
            <person name="Iljazovic A."/>
            <person name="Strowig T."/>
        </authorList>
    </citation>
    <scope>NUCLEOTIDE SEQUENCE [LARGE SCALE GENOMIC DNA]</scope>
    <source>
        <strain evidence="2 3">PCHR</strain>
    </source>
</reference>
<feature type="compositionally biased region" description="Basic and acidic residues" evidence="1">
    <location>
        <begin position="11"/>
        <end position="21"/>
    </location>
</feature>
<evidence type="ECO:0000256" key="1">
    <source>
        <dbReference type="SAM" id="MobiDB-lite"/>
    </source>
</evidence>
<dbReference type="EMBL" id="JABKKJ010000003">
    <property type="protein sequence ID" value="NPE24585.1"/>
    <property type="molecule type" value="Genomic_DNA"/>
</dbReference>
<evidence type="ECO:0000313" key="2">
    <source>
        <dbReference type="EMBL" id="NPE24585.1"/>
    </source>
</evidence>
<keyword evidence="3" id="KW-1185">Reference proteome</keyword>
<dbReference type="RefSeq" id="WP_172344081.1">
    <property type="nucleotide sequence ID" value="NZ_CASYYZ010000063.1"/>
</dbReference>
<feature type="region of interest" description="Disordered" evidence="1">
    <location>
        <begin position="1"/>
        <end position="27"/>
    </location>
</feature>
<comment type="caution">
    <text evidence="2">The sequence shown here is derived from an EMBL/GenBank/DDBJ whole genome shotgun (WGS) entry which is preliminary data.</text>
</comment>